<feature type="coiled-coil region" evidence="1">
    <location>
        <begin position="30"/>
        <end position="60"/>
    </location>
</feature>
<evidence type="ECO:0000313" key="3">
    <source>
        <dbReference type="EMBL" id="CAB3924783.1"/>
    </source>
</evidence>
<dbReference type="Proteomes" id="UP000494122">
    <property type="component" value="Unassembled WGS sequence"/>
</dbReference>
<evidence type="ECO:0000313" key="4">
    <source>
        <dbReference type="Proteomes" id="UP000494122"/>
    </source>
</evidence>
<evidence type="ECO:0000256" key="1">
    <source>
        <dbReference type="SAM" id="Coils"/>
    </source>
</evidence>
<protein>
    <submittedName>
        <fullName evidence="3">Uncharacterized protein</fullName>
    </submittedName>
</protein>
<keyword evidence="1" id="KW-0175">Coiled coil</keyword>
<gene>
    <name evidence="3" type="ORF">LMG3328_05721</name>
</gene>
<keyword evidence="2" id="KW-0812">Transmembrane</keyword>
<reference evidence="3 4" key="1">
    <citation type="submission" date="2020-04" db="EMBL/GenBank/DDBJ databases">
        <authorList>
            <person name="De Canck E."/>
        </authorList>
    </citation>
    <scope>NUCLEOTIDE SEQUENCE [LARGE SCALE GENOMIC DNA]</scope>
    <source>
        <strain evidence="3 4">LMG 3328</strain>
    </source>
</reference>
<accession>A0A6S7EV85</accession>
<name>A0A6S7EV85_9BURK</name>
<keyword evidence="2" id="KW-1133">Transmembrane helix</keyword>
<proteinExistence type="predicted"/>
<evidence type="ECO:0000256" key="2">
    <source>
        <dbReference type="SAM" id="Phobius"/>
    </source>
</evidence>
<dbReference type="EMBL" id="CADILE010000028">
    <property type="protein sequence ID" value="CAB3924783.1"/>
    <property type="molecule type" value="Genomic_DNA"/>
</dbReference>
<organism evidence="3 4">
    <name type="scientific">Achromobacter ruhlandii</name>
    <dbReference type="NCBI Taxonomy" id="72557"/>
    <lineage>
        <taxon>Bacteria</taxon>
        <taxon>Pseudomonadati</taxon>
        <taxon>Pseudomonadota</taxon>
        <taxon>Betaproteobacteria</taxon>
        <taxon>Burkholderiales</taxon>
        <taxon>Alcaligenaceae</taxon>
        <taxon>Achromobacter</taxon>
    </lineage>
</organism>
<dbReference type="RefSeq" id="WP_175183511.1">
    <property type="nucleotide sequence ID" value="NZ_CADILE010000028.1"/>
</dbReference>
<sequence>MTEYVSLLVMGVLGFCTGCLYAGMKSQRKLDELAMKVTELNAQNRLMQRLQDRIESKLDQNPAP</sequence>
<feature type="transmembrane region" description="Helical" evidence="2">
    <location>
        <begin position="6"/>
        <end position="24"/>
    </location>
</feature>
<keyword evidence="2" id="KW-0472">Membrane</keyword>
<dbReference type="AlphaFoldDB" id="A0A6S7EV85"/>